<evidence type="ECO:0000313" key="1">
    <source>
        <dbReference type="EMBL" id="ASV72977.1"/>
    </source>
</evidence>
<evidence type="ECO:0000313" key="2">
    <source>
        <dbReference type="Proteomes" id="UP000215086"/>
    </source>
</evidence>
<dbReference type="Proteomes" id="UP000215086">
    <property type="component" value="Chromosome"/>
</dbReference>
<protein>
    <submittedName>
        <fullName evidence="1">Uncharacterized protein</fullName>
    </submittedName>
</protein>
<accession>A0A286RAK2</accession>
<dbReference type="KEGG" id="ttf:THTE_0375"/>
<dbReference type="AlphaFoldDB" id="A0A286RAK2"/>
<name>A0A286RAK2_9BACT</name>
<organism evidence="1 2">
    <name type="scientific">Thermogutta terrifontis</name>
    <dbReference type="NCBI Taxonomy" id="1331910"/>
    <lineage>
        <taxon>Bacteria</taxon>
        <taxon>Pseudomonadati</taxon>
        <taxon>Planctomycetota</taxon>
        <taxon>Planctomycetia</taxon>
        <taxon>Pirellulales</taxon>
        <taxon>Thermoguttaceae</taxon>
        <taxon>Thermogutta</taxon>
    </lineage>
</organism>
<proteinExistence type="predicted"/>
<gene>
    <name evidence="1" type="ORF">THTE_0375</name>
</gene>
<dbReference type="EMBL" id="CP018477">
    <property type="protein sequence ID" value="ASV72977.1"/>
    <property type="molecule type" value="Genomic_DNA"/>
</dbReference>
<sequence>MKTGPQNELPAKYENEKTSGLFITVQPGQNTFNIDLKP</sequence>
<keyword evidence="2" id="KW-1185">Reference proteome</keyword>
<reference evidence="1 2" key="1">
    <citation type="journal article" name="Front. Microbiol.">
        <title>Sugar Metabolism of the First Thermophilic Planctomycete Thermogutta terrifontis: Comparative Genomic and Transcriptomic Approaches.</title>
        <authorList>
            <person name="Elcheninov A.G."/>
            <person name="Menzel P."/>
            <person name="Gudbergsdottir S.R."/>
            <person name="Slesarev A.I."/>
            <person name="Kadnikov V.V."/>
            <person name="Krogh A."/>
            <person name="Bonch-Osmolovskaya E.A."/>
            <person name="Peng X."/>
            <person name="Kublanov I.V."/>
        </authorList>
    </citation>
    <scope>NUCLEOTIDE SEQUENCE [LARGE SCALE GENOMIC DNA]</scope>
    <source>
        <strain evidence="1 2">R1</strain>
    </source>
</reference>